<protein>
    <submittedName>
        <fullName evidence="2">Class II fructose-bisphosphate aldolase</fullName>
        <ecNumber evidence="2">4.1.2.13</ecNumber>
    </submittedName>
</protein>
<keyword evidence="3" id="KW-1185">Reference proteome</keyword>
<evidence type="ECO:0000313" key="2">
    <source>
        <dbReference type="EMBL" id="MER6906810.1"/>
    </source>
</evidence>
<dbReference type="Gene3D" id="3.20.20.70">
    <property type="entry name" value="Aldolase class I"/>
    <property type="match status" value="1"/>
</dbReference>
<comment type="cofactor">
    <cofactor evidence="1">
        <name>Zn(2+)</name>
        <dbReference type="ChEBI" id="CHEBI:29105"/>
    </cofactor>
</comment>
<sequence length="95" mass="10052">MPSSWCWHDSRTCPGRGHHVTPYSVPLSSPQCATPSPVPLVLHGSSGVGDADLIKAVAGGMTKINTATHLDAAFTEAVRCALRTRATSVDPRHHL</sequence>
<organism evidence="2 3">
    <name type="scientific">Streptomyces flaveolus</name>
    <dbReference type="NCBI Taxonomy" id="67297"/>
    <lineage>
        <taxon>Bacteria</taxon>
        <taxon>Bacillati</taxon>
        <taxon>Actinomycetota</taxon>
        <taxon>Actinomycetes</taxon>
        <taxon>Kitasatosporales</taxon>
        <taxon>Streptomycetaceae</taxon>
        <taxon>Streptomyces</taxon>
    </lineage>
</organism>
<gene>
    <name evidence="2" type="ORF">ABT322_24340</name>
</gene>
<name>A0ABV1VJX8_9ACTN</name>
<dbReference type="InterPro" id="IPR013785">
    <property type="entry name" value="Aldolase_TIM"/>
</dbReference>
<dbReference type="Pfam" id="PF01116">
    <property type="entry name" value="F_bP_aldolase"/>
    <property type="match status" value="1"/>
</dbReference>
<dbReference type="EMBL" id="JBEPCV010000025">
    <property type="protein sequence ID" value="MER6906810.1"/>
    <property type="molecule type" value="Genomic_DNA"/>
</dbReference>
<dbReference type="EC" id="4.1.2.13" evidence="2"/>
<dbReference type="Proteomes" id="UP001490330">
    <property type="component" value="Unassembled WGS sequence"/>
</dbReference>
<dbReference type="RefSeq" id="WP_350815161.1">
    <property type="nucleotide sequence ID" value="NZ_JBEPCV010000025.1"/>
</dbReference>
<dbReference type="GO" id="GO:0004332">
    <property type="term" value="F:fructose-bisphosphate aldolase activity"/>
    <property type="evidence" value="ECO:0007669"/>
    <property type="project" value="UniProtKB-EC"/>
</dbReference>
<comment type="caution">
    <text evidence="2">The sequence shown here is derived from an EMBL/GenBank/DDBJ whole genome shotgun (WGS) entry which is preliminary data.</text>
</comment>
<proteinExistence type="predicted"/>
<dbReference type="SUPFAM" id="SSF51569">
    <property type="entry name" value="Aldolase"/>
    <property type="match status" value="1"/>
</dbReference>
<dbReference type="InterPro" id="IPR000771">
    <property type="entry name" value="FBA_II"/>
</dbReference>
<evidence type="ECO:0000256" key="1">
    <source>
        <dbReference type="ARBA" id="ARBA00001947"/>
    </source>
</evidence>
<reference evidence="2 3" key="1">
    <citation type="submission" date="2024-06" db="EMBL/GenBank/DDBJ databases">
        <title>The Natural Products Discovery Center: Release of the First 8490 Sequenced Strains for Exploring Actinobacteria Biosynthetic Diversity.</title>
        <authorList>
            <person name="Kalkreuter E."/>
            <person name="Kautsar S.A."/>
            <person name="Yang D."/>
            <person name="Bader C.D."/>
            <person name="Teijaro C.N."/>
            <person name="Fluegel L."/>
            <person name="Davis C.M."/>
            <person name="Simpson J.R."/>
            <person name="Lauterbach L."/>
            <person name="Steele A.D."/>
            <person name="Gui C."/>
            <person name="Meng S."/>
            <person name="Li G."/>
            <person name="Viehrig K."/>
            <person name="Ye F."/>
            <person name="Su P."/>
            <person name="Kiefer A.F."/>
            <person name="Nichols A."/>
            <person name="Cepeda A.J."/>
            <person name="Yan W."/>
            <person name="Fan B."/>
            <person name="Jiang Y."/>
            <person name="Adhikari A."/>
            <person name="Zheng C.-J."/>
            <person name="Schuster L."/>
            <person name="Cowan T.M."/>
            <person name="Smanski M.J."/>
            <person name="Chevrette M.G."/>
            <person name="De Carvalho L.P.S."/>
            <person name="Shen B."/>
        </authorList>
    </citation>
    <scope>NUCLEOTIDE SEQUENCE [LARGE SCALE GENOMIC DNA]</scope>
    <source>
        <strain evidence="2 3">NPDC000632</strain>
    </source>
</reference>
<keyword evidence="2" id="KW-0456">Lyase</keyword>
<accession>A0ABV1VJX8</accession>
<evidence type="ECO:0000313" key="3">
    <source>
        <dbReference type="Proteomes" id="UP001490330"/>
    </source>
</evidence>